<evidence type="ECO:0000313" key="3">
    <source>
        <dbReference type="Proteomes" id="UP001243420"/>
    </source>
</evidence>
<dbReference type="RefSeq" id="WP_279964975.1">
    <property type="nucleotide sequence ID" value="NZ_CP122537.1"/>
</dbReference>
<feature type="transmembrane region" description="Helical" evidence="1">
    <location>
        <begin position="47"/>
        <end position="73"/>
    </location>
</feature>
<protein>
    <submittedName>
        <fullName evidence="2">DUF3307 domain-containing protein</fullName>
    </submittedName>
</protein>
<keyword evidence="1" id="KW-0812">Transmembrane</keyword>
<organism evidence="2 3">
    <name type="scientific">Jannaschia ovalis</name>
    <dbReference type="NCBI Taxonomy" id="3038773"/>
    <lineage>
        <taxon>Bacteria</taxon>
        <taxon>Pseudomonadati</taxon>
        <taxon>Pseudomonadota</taxon>
        <taxon>Alphaproteobacteria</taxon>
        <taxon>Rhodobacterales</taxon>
        <taxon>Roseobacteraceae</taxon>
        <taxon>Jannaschia</taxon>
    </lineage>
</organism>
<evidence type="ECO:0000256" key="1">
    <source>
        <dbReference type="SAM" id="Phobius"/>
    </source>
</evidence>
<evidence type="ECO:0000313" key="2">
    <source>
        <dbReference type="EMBL" id="WGH78237.1"/>
    </source>
</evidence>
<keyword evidence="3" id="KW-1185">Reference proteome</keyword>
<dbReference type="EMBL" id="CP122537">
    <property type="protein sequence ID" value="WGH78237.1"/>
    <property type="molecule type" value="Genomic_DNA"/>
</dbReference>
<accession>A0ABY8LA63</accession>
<feature type="transmembrane region" description="Helical" evidence="1">
    <location>
        <begin position="201"/>
        <end position="222"/>
    </location>
</feature>
<feature type="transmembrane region" description="Helical" evidence="1">
    <location>
        <begin position="85"/>
        <end position="106"/>
    </location>
</feature>
<proteinExistence type="predicted"/>
<keyword evidence="1" id="KW-0472">Membrane</keyword>
<feature type="transmembrane region" description="Helical" evidence="1">
    <location>
        <begin position="167"/>
        <end position="189"/>
    </location>
</feature>
<reference evidence="2 3" key="1">
    <citation type="submission" date="2023-04" db="EMBL/GenBank/DDBJ databases">
        <title>Jannaschia ovalis sp. nov., a marine bacterium isolated from sea tidal flat.</title>
        <authorList>
            <person name="Kwon D.Y."/>
            <person name="Kim J.-J."/>
        </authorList>
    </citation>
    <scope>NUCLEOTIDE SEQUENCE [LARGE SCALE GENOMIC DNA]</scope>
    <source>
        <strain evidence="2 3">GRR-S6-38</strain>
    </source>
</reference>
<keyword evidence="1" id="KW-1133">Transmembrane helix</keyword>
<dbReference type="Proteomes" id="UP001243420">
    <property type="component" value="Chromosome"/>
</dbReference>
<sequence>MTPLADPATLATLTALLLAHLLADHVFQTGWMVANKTRPHVFALHIAVVFALTALALGGAWEAAGLLAAAHAAIDLAKLALPDRLWSYLADQALHLATLVAAALLLPGTPALPLAWLPSALIATGFLLATLPAAPAIRLLMAPYGAGAPTGTLPGAGRLIGLLERSLILLLVIIGQPAGIGFLIAAKSVLRFEAASEARKAEYVIIGTLASFGWALAVAVALTRLTP</sequence>
<name>A0ABY8LA63_9RHOB</name>
<dbReference type="Pfam" id="PF11750">
    <property type="entry name" value="DUF3307"/>
    <property type="match status" value="1"/>
</dbReference>
<dbReference type="InterPro" id="IPR021737">
    <property type="entry name" value="Phage_phiKZ_Orf197"/>
</dbReference>
<feature type="transmembrane region" description="Helical" evidence="1">
    <location>
        <begin position="112"/>
        <end position="131"/>
    </location>
</feature>
<gene>
    <name evidence="2" type="ORF">P8627_14555</name>
</gene>